<reference evidence="1" key="1">
    <citation type="submission" date="2019-10" db="EMBL/GenBank/DDBJ databases">
        <authorList>
            <consortium name="DOE Joint Genome Institute"/>
            <person name="Kuo A."/>
            <person name="Miyauchi S."/>
            <person name="Kiss E."/>
            <person name="Drula E."/>
            <person name="Kohler A."/>
            <person name="Sanchez-Garcia M."/>
            <person name="Andreopoulos B."/>
            <person name="Barry K.W."/>
            <person name="Bonito G."/>
            <person name="Buee M."/>
            <person name="Carver A."/>
            <person name="Chen C."/>
            <person name="Cichocki N."/>
            <person name="Clum A."/>
            <person name="Culley D."/>
            <person name="Crous P.W."/>
            <person name="Fauchery L."/>
            <person name="Girlanda M."/>
            <person name="Hayes R."/>
            <person name="Keri Z."/>
            <person name="Labutti K."/>
            <person name="Lipzen A."/>
            <person name="Lombard V."/>
            <person name="Magnuson J."/>
            <person name="Maillard F."/>
            <person name="Morin E."/>
            <person name="Murat C."/>
            <person name="Nolan M."/>
            <person name="Ohm R."/>
            <person name="Pangilinan J."/>
            <person name="Pereira M."/>
            <person name="Perotto S."/>
            <person name="Peter M."/>
            <person name="Riley R."/>
            <person name="Sitrit Y."/>
            <person name="Stielow B."/>
            <person name="Szollosi G."/>
            <person name="Zifcakova L."/>
            <person name="Stursova M."/>
            <person name="Spatafora J.W."/>
            <person name="Tedersoo L."/>
            <person name="Vaario L.-M."/>
            <person name="Yamada A."/>
            <person name="Yan M."/>
            <person name="Wang P."/>
            <person name="Xu J."/>
            <person name="Bruns T."/>
            <person name="Baldrian P."/>
            <person name="Vilgalys R."/>
            <person name="Henrissat B."/>
            <person name="Grigoriev I.V."/>
            <person name="Hibbett D."/>
            <person name="Nagy L.G."/>
            <person name="Martin F.M."/>
        </authorList>
    </citation>
    <scope>NUCLEOTIDE SEQUENCE</scope>
    <source>
        <strain evidence="1">P2</strain>
    </source>
</reference>
<evidence type="ECO:0000313" key="1">
    <source>
        <dbReference type="EMBL" id="KAF9651871.1"/>
    </source>
</evidence>
<gene>
    <name evidence="1" type="ORF">BDM02DRAFT_3109979</name>
</gene>
<name>A0ACB6ZRW7_THEGA</name>
<comment type="caution">
    <text evidence="1">The sequence shown here is derived from an EMBL/GenBank/DDBJ whole genome shotgun (WGS) entry which is preliminary data.</text>
</comment>
<dbReference type="Proteomes" id="UP000886501">
    <property type="component" value="Unassembled WGS sequence"/>
</dbReference>
<sequence length="261" mass="27509">MPSVLSFFQNKGAVAGVFVVVGLATTAIAFFVLFWFRRRRKTRRLDHDAAVAATLAEHGYGRQSLIDADDDHPASDPRAMATPSGSGSSADMRASTPSMTLGGFNPGPVSAGGYGRQSHDLPYLADSLGHAYNPYTDNEVQHRNASPGQSNSGGMPSFSLPSVPGVGRPFFGHGPKDSMGSSEPLLGANSGSDTPPEPATPVIPPRNPLRLLGGAGDRHSSNTGHGDGGSSNDEDGGYRDDDDFEYEALRKRSLKVRNNPD</sequence>
<accession>A0ACB6ZRW7</accession>
<proteinExistence type="predicted"/>
<keyword evidence="2" id="KW-1185">Reference proteome</keyword>
<reference evidence="1" key="2">
    <citation type="journal article" date="2020" name="Nat. Commun.">
        <title>Large-scale genome sequencing of mycorrhizal fungi provides insights into the early evolution of symbiotic traits.</title>
        <authorList>
            <person name="Miyauchi S."/>
            <person name="Kiss E."/>
            <person name="Kuo A."/>
            <person name="Drula E."/>
            <person name="Kohler A."/>
            <person name="Sanchez-Garcia M."/>
            <person name="Morin E."/>
            <person name="Andreopoulos B."/>
            <person name="Barry K.W."/>
            <person name="Bonito G."/>
            <person name="Buee M."/>
            <person name="Carver A."/>
            <person name="Chen C."/>
            <person name="Cichocki N."/>
            <person name="Clum A."/>
            <person name="Culley D."/>
            <person name="Crous P.W."/>
            <person name="Fauchery L."/>
            <person name="Girlanda M."/>
            <person name="Hayes R.D."/>
            <person name="Keri Z."/>
            <person name="LaButti K."/>
            <person name="Lipzen A."/>
            <person name="Lombard V."/>
            <person name="Magnuson J."/>
            <person name="Maillard F."/>
            <person name="Murat C."/>
            <person name="Nolan M."/>
            <person name="Ohm R.A."/>
            <person name="Pangilinan J."/>
            <person name="Pereira M.F."/>
            <person name="Perotto S."/>
            <person name="Peter M."/>
            <person name="Pfister S."/>
            <person name="Riley R."/>
            <person name="Sitrit Y."/>
            <person name="Stielow J.B."/>
            <person name="Szollosi G."/>
            <person name="Zifcakova L."/>
            <person name="Stursova M."/>
            <person name="Spatafora J.W."/>
            <person name="Tedersoo L."/>
            <person name="Vaario L.M."/>
            <person name="Yamada A."/>
            <person name="Yan M."/>
            <person name="Wang P."/>
            <person name="Xu J."/>
            <person name="Bruns T."/>
            <person name="Baldrian P."/>
            <person name="Vilgalys R."/>
            <person name="Dunand C."/>
            <person name="Henrissat B."/>
            <person name="Grigoriev I.V."/>
            <person name="Hibbett D."/>
            <person name="Nagy L.G."/>
            <person name="Martin F.M."/>
        </authorList>
    </citation>
    <scope>NUCLEOTIDE SEQUENCE</scope>
    <source>
        <strain evidence="1">P2</strain>
    </source>
</reference>
<dbReference type="EMBL" id="MU117972">
    <property type="protein sequence ID" value="KAF9651871.1"/>
    <property type="molecule type" value="Genomic_DNA"/>
</dbReference>
<protein>
    <submittedName>
        <fullName evidence="1">Uncharacterized protein</fullName>
    </submittedName>
</protein>
<evidence type="ECO:0000313" key="2">
    <source>
        <dbReference type="Proteomes" id="UP000886501"/>
    </source>
</evidence>
<organism evidence="1 2">
    <name type="scientific">Thelephora ganbajun</name>
    <name type="common">Ganba fungus</name>
    <dbReference type="NCBI Taxonomy" id="370292"/>
    <lineage>
        <taxon>Eukaryota</taxon>
        <taxon>Fungi</taxon>
        <taxon>Dikarya</taxon>
        <taxon>Basidiomycota</taxon>
        <taxon>Agaricomycotina</taxon>
        <taxon>Agaricomycetes</taxon>
        <taxon>Thelephorales</taxon>
        <taxon>Thelephoraceae</taxon>
        <taxon>Thelephora</taxon>
    </lineage>
</organism>